<evidence type="ECO:0000256" key="1">
    <source>
        <dbReference type="SAM" id="MobiDB-lite"/>
    </source>
</evidence>
<evidence type="ECO:0000313" key="4">
    <source>
        <dbReference type="Proteomes" id="UP001596472"/>
    </source>
</evidence>
<sequence length="270" mass="29167">MPGLRCSCILLCLLLCRISSAEGPPSVRIFAGNPGDDEHHQHYEALLGRLSQTLTERFAIPREKLSIFYGPKAAGYAGVCSRDNLLAEMARMRTAIEKGDDSPCWIIFIGHANLVRGGSMFNLPGPDISMRDLGREISRFPDEAPVVVWSTMTASHSLLRAAAGPRRVVVSATGPKDPENETEFPNAFVAALQDSATDSNSDGKVSVSELFLATRAKVLQIYESGNFVVKEQAQLDGDGDGSGTSRPSRADTLGADRFFLTSSDSKPDFD</sequence>
<keyword evidence="2" id="KW-0732">Signal</keyword>
<reference evidence="4" key="1">
    <citation type="journal article" date="2019" name="Int. J. Syst. Evol. Microbiol.">
        <title>The Global Catalogue of Microorganisms (GCM) 10K type strain sequencing project: providing services to taxonomists for standard genome sequencing and annotation.</title>
        <authorList>
            <consortium name="The Broad Institute Genomics Platform"/>
            <consortium name="The Broad Institute Genome Sequencing Center for Infectious Disease"/>
            <person name="Wu L."/>
            <person name="Ma J."/>
        </authorList>
    </citation>
    <scope>NUCLEOTIDE SEQUENCE [LARGE SCALE GENOMIC DNA]</scope>
    <source>
        <strain evidence="4">CGMCC 4.1467</strain>
    </source>
</reference>
<proteinExistence type="predicted"/>
<evidence type="ECO:0000313" key="3">
    <source>
        <dbReference type="EMBL" id="MFC7337772.1"/>
    </source>
</evidence>
<keyword evidence="4" id="KW-1185">Reference proteome</keyword>
<dbReference type="PROSITE" id="PS00018">
    <property type="entry name" value="EF_HAND_1"/>
    <property type="match status" value="1"/>
</dbReference>
<dbReference type="InterPro" id="IPR018247">
    <property type="entry name" value="EF_Hand_1_Ca_BS"/>
</dbReference>
<feature type="chain" id="PRO_5045496987" description="EF-hand domain-containing protein" evidence="2">
    <location>
        <begin position="22"/>
        <end position="270"/>
    </location>
</feature>
<dbReference type="Proteomes" id="UP001596472">
    <property type="component" value="Unassembled WGS sequence"/>
</dbReference>
<gene>
    <name evidence="3" type="ORF">ACFQY0_11330</name>
</gene>
<feature type="signal peptide" evidence="2">
    <location>
        <begin position="1"/>
        <end position="21"/>
    </location>
</feature>
<evidence type="ECO:0000256" key="2">
    <source>
        <dbReference type="SAM" id="SignalP"/>
    </source>
</evidence>
<comment type="caution">
    <text evidence="3">The sequence shown here is derived from an EMBL/GenBank/DDBJ whole genome shotgun (WGS) entry which is preliminary data.</text>
</comment>
<feature type="region of interest" description="Disordered" evidence="1">
    <location>
        <begin position="233"/>
        <end position="270"/>
    </location>
</feature>
<name>A0ABW2L8K0_9BACT</name>
<dbReference type="EMBL" id="JBHTBS010000005">
    <property type="protein sequence ID" value="MFC7337772.1"/>
    <property type="molecule type" value="Genomic_DNA"/>
</dbReference>
<protein>
    <recommendedName>
        <fullName evidence="5">EF-hand domain-containing protein</fullName>
    </recommendedName>
</protein>
<evidence type="ECO:0008006" key="5">
    <source>
        <dbReference type="Google" id="ProtNLM"/>
    </source>
</evidence>
<dbReference type="RefSeq" id="WP_379712386.1">
    <property type="nucleotide sequence ID" value="NZ_JBHTBS010000005.1"/>
</dbReference>
<organism evidence="3 4">
    <name type="scientific">Haloferula chungangensis</name>
    <dbReference type="NCBI Taxonomy" id="1048331"/>
    <lineage>
        <taxon>Bacteria</taxon>
        <taxon>Pseudomonadati</taxon>
        <taxon>Verrucomicrobiota</taxon>
        <taxon>Verrucomicrobiia</taxon>
        <taxon>Verrucomicrobiales</taxon>
        <taxon>Verrucomicrobiaceae</taxon>
        <taxon>Haloferula</taxon>
    </lineage>
</organism>
<accession>A0ABW2L8K0</accession>